<dbReference type="Proteomes" id="UP000008841">
    <property type="component" value="Chromosome"/>
</dbReference>
<sequence length="104" mass="11851">MATIQTDFDSYKIWYNSGHPYEAHIYVYKAGKYVGRIVFFKDGAAIPPNASYPEPSIHYPLSRFNDVVNILRQEKPLYLFLNLDNKIGHLATSELEPAGEEEGV</sequence>
<dbReference type="OrthoDB" id="598047at2"/>
<dbReference type="KEGG" id="cli:Clim_0049"/>
<dbReference type="EMBL" id="CP001097">
    <property type="protein sequence ID" value="ACD89157.1"/>
    <property type="molecule type" value="Genomic_DNA"/>
</dbReference>
<dbReference type="HOGENOM" id="CLU_2245116_0_0_10"/>
<gene>
    <name evidence="1" type="ordered locus">Clim_0049</name>
</gene>
<organism evidence="1 2">
    <name type="scientific">Chlorobium limicola (strain DSM 245 / NBRC 103803 / 6330)</name>
    <dbReference type="NCBI Taxonomy" id="290315"/>
    <lineage>
        <taxon>Bacteria</taxon>
        <taxon>Pseudomonadati</taxon>
        <taxon>Chlorobiota</taxon>
        <taxon>Chlorobiia</taxon>
        <taxon>Chlorobiales</taxon>
        <taxon>Chlorobiaceae</taxon>
        <taxon>Chlorobium/Pelodictyon group</taxon>
        <taxon>Chlorobium</taxon>
    </lineage>
</organism>
<proteinExistence type="predicted"/>
<dbReference type="eggNOG" id="ENOG503498C">
    <property type="taxonomic scope" value="Bacteria"/>
</dbReference>
<name>B3EDS7_CHLL2</name>
<dbReference type="AlphaFoldDB" id="B3EDS7"/>
<protein>
    <submittedName>
        <fullName evidence="1">Uncharacterized protein</fullName>
    </submittedName>
</protein>
<reference evidence="1 2" key="1">
    <citation type="submission" date="2008-05" db="EMBL/GenBank/DDBJ databases">
        <title>Complete sequence of Chlorobium limicola DSM 245.</title>
        <authorList>
            <consortium name="US DOE Joint Genome Institute"/>
            <person name="Lucas S."/>
            <person name="Copeland A."/>
            <person name="Lapidus A."/>
            <person name="Glavina del Rio T."/>
            <person name="Dalin E."/>
            <person name="Tice H."/>
            <person name="Bruce D."/>
            <person name="Goodwin L."/>
            <person name="Pitluck S."/>
            <person name="Schmutz J."/>
            <person name="Larimer F."/>
            <person name="Land M."/>
            <person name="Hauser L."/>
            <person name="Kyrpides N."/>
            <person name="Ovchinnikova G."/>
            <person name="Zhao F."/>
            <person name="Li T."/>
            <person name="Liu Z."/>
            <person name="Overmann J."/>
            <person name="Bryant D.A."/>
            <person name="Richardson P."/>
        </authorList>
    </citation>
    <scope>NUCLEOTIDE SEQUENCE [LARGE SCALE GENOMIC DNA]</scope>
    <source>
        <strain evidence="2">DSM 245 / NBRC 103803 / 6330</strain>
    </source>
</reference>
<evidence type="ECO:0000313" key="1">
    <source>
        <dbReference type="EMBL" id="ACD89157.1"/>
    </source>
</evidence>
<dbReference type="RefSeq" id="WP_012465038.1">
    <property type="nucleotide sequence ID" value="NC_010803.1"/>
</dbReference>
<accession>B3EDS7</accession>
<evidence type="ECO:0000313" key="2">
    <source>
        <dbReference type="Proteomes" id="UP000008841"/>
    </source>
</evidence>